<dbReference type="AlphaFoldDB" id="A0A0P8E1I3"/>
<evidence type="ECO:0000313" key="2">
    <source>
        <dbReference type="EMBL" id="KPQ44059.1"/>
    </source>
</evidence>
<evidence type="ECO:0000313" key="3">
    <source>
        <dbReference type="Proteomes" id="UP000050360"/>
    </source>
</evidence>
<dbReference type="EMBL" id="LKCM01000114">
    <property type="protein sequence ID" value="KPQ44059.1"/>
    <property type="molecule type" value="Genomic_DNA"/>
</dbReference>
<name>A0A0P8E1I3_9EURY</name>
<sequence length="96" mass="10607">MFQSSKIPLDQTPGTRVVSTGIDDKSRSIMDSKMSDIARPVNDPQIIGNPKTIIDSQKMIDNARNIIESPRAIINKAKTIIETKIETKKDRTAPAT</sequence>
<protein>
    <submittedName>
        <fullName evidence="2">Uncharacterized protein</fullName>
    </submittedName>
</protein>
<gene>
    <name evidence="2" type="ORF">MPEBLZ_01363</name>
</gene>
<reference evidence="2 3" key="1">
    <citation type="submission" date="2015-09" db="EMBL/GenBank/DDBJ databases">
        <title>A metagenomics-based metabolic model of nitrate-dependent anaerobic oxidation of methane by Methanoperedens-like archaea.</title>
        <authorList>
            <person name="Arshad A."/>
            <person name="Speth D.R."/>
            <person name="De Graaf R.M."/>
            <person name="Op Den Camp H.J."/>
            <person name="Jetten M.S."/>
            <person name="Welte C.U."/>
        </authorList>
    </citation>
    <scope>NUCLEOTIDE SEQUENCE [LARGE SCALE GENOMIC DNA]</scope>
</reference>
<comment type="caution">
    <text evidence="2">The sequence shown here is derived from an EMBL/GenBank/DDBJ whole genome shotgun (WGS) entry which is preliminary data.</text>
</comment>
<evidence type="ECO:0000256" key="1">
    <source>
        <dbReference type="SAM" id="MobiDB-lite"/>
    </source>
</evidence>
<dbReference type="Proteomes" id="UP000050360">
    <property type="component" value="Unassembled WGS sequence"/>
</dbReference>
<feature type="region of interest" description="Disordered" evidence="1">
    <location>
        <begin position="1"/>
        <end position="20"/>
    </location>
</feature>
<feature type="compositionally biased region" description="Polar residues" evidence="1">
    <location>
        <begin position="1"/>
        <end position="18"/>
    </location>
</feature>
<accession>A0A0P8E1I3</accession>
<proteinExistence type="predicted"/>
<organism evidence="2 3">
    <name type="scientific">Candidatus Methanoperedens nitratireducens</name>
    <dbReference type="NCBI Taxonomy" id="1392998"/>
    <lineage>
        <taxon>Archaea</taxon>
        <taxon>Methanobacteriati</taxon>
        <taxon>Methanobacteriota</taxon>
        <taxon>Stenosarchaea group</taxon>
        <taxon>Methanomicrobia</taxon>
        <taxon>Methanosarcinales</taxon>
        <taxon>ANME-2 cluster</taxon>
        <taxon>Candidatus Methanoperedentaceae</taxon>
        <taxon>Candidatus Methanoperedens</taxon>
    </lineage>
</organism>